<dbReference type="VEuPathDB" id="PlasmoDB:PRELSG_1126300"/>
<protein>
    <submittedName>
        <fullName evidence="3">Uncharacterized protein</fullName>
    </submittedName>
</protein>
<keyword evidence="4" id="KW-1185">Reference proteome</keyword>
<feature type="signal peptide" evidence="2">
    <location>
        <begin position="1"/>
        <end position="18"/>
    </location>
</feature>
<sequence>MLLFFYLSISHLFIATLCYQMIYVDSLGDNKELENISCSWRYFCDENFNFCEYGCSSKKKLKKGYNLLNTSTLSEKCFVNIECDNYDMYFDSENLIYFIYFSKFFFLINPDFTLYINLLKRTNIKGDKDSASRNEHNNSNEKNRHNKNKKTLNIFQKLNYYRNLITKKFKKNLIKLLIFFILIHMIFFYLYIYTYLSLKKYDKMKQNI</sequence>
<gene>
    <name evidence="3" type="ORF">PRELSG_1126300</name>
</gene>
<name>A0A1J1H807_PLARL</name>
<keyword evidence="1" id="KW-1133">Transmembrane helix</keyword>
<proteinExistence type="predicted"/>
<dbReference type="AlphaFoldDB" id="A0A1J1H807"/>
<dbReference type="Proteomes" id="UP000220158">
    <property type="component" value="Chromosome 11"/>
</dbReference>
<accession>A0A1J1H807</accession>
<evidence type="ECO:0000256" key="2">
    <source>
        <dbReference type="SAM" id="SignalP"/>
    </source>
</evidence>
<feature type="chain" id="PRO_5012837009" evidence="2">
    <location>
        <begin position="19"/>
        <end position="208"/>
    </location>
</feature>
<keyword evidence="1" id="KW-0812">Transmembrane</keyword>
<dbReference type="EMBL" id="LN835306">
    <property type="protein sequence ID" value="CRH00918.1"/>
    <property type="molecule type" value="Genomic_DNA"/>
</dbReference>
<dbReference type="OMA" id="FYLYIYT"/>
<keyword evidence="2" id="KW-0732">Signal</keyword>
<evidence type="ECO:0000256" key="1">
    <source>
        <dbReference type="SAM" id="Phobius"/>
    </source>
</evidence>
<keyword evidence="1" id="KW-0472">Membrane</keyword>
<dbReference type="OrthoDB" id="372103at2759"/>
<organism evidence="3 4">
    <name type="scientific">Plasmodium relictum</name>
    <dbReference type="NCBI Taxonomy" id="85471"/>
    <lineage>
        <taxon>Eukaryota</taxon>
        <taxon>Sar</taxon>
        <taxon>Alveolata</taxon>
        <taxon>Apicomplexa</taxon>
        <taxon>Aconoidasida</taxon>
        <taxon>Haemosporida</taxon>
        <taxon>Plasmodiidae</taxon>
        <taxon>Plasmodium</taxon>
        <taxon>Plasmodium (Haemamoeba)</taxon>
    </lineage>
</organism>
<reference evidence="3 4" key="1">
    <citation type="submission" date="2015-04" db="EMBL/GenBank/DDBJ databases">
        <authorList>
            <consortium name="Pathogen Informatics"/>
        </authorList>
    </citation>
    <scope>NUCLEOTIDE SEQUENCE [LARGE SCALE GENOMIC DNA]</scope>
    <source>
        <strain evidence="3 4">SGS1</strain>
    </source>
</reference>
<feature type="transmembrane region" description="Helical" evidence="1">
    <location>
        <begin position="176"/>
        <end position="196"/>
    </location>
</feature>
<dbReference type="RefSeq" id="XP_028533919.1">
    <property type="nucleotide sequence ID" value="XM_028677540.1"/>
</dbReference>
<evidence type="ECO:0000313" key="4">
    <source>
        <dbReference type="Proteomes" id="UP000220158"/>
    </source>
</evidence>
<feature type="transmembrane region" description="Helical" evidence="1">
    <location>
        <begin position="95"/>
        <end position="118"/>
    </location>
</feature>
<evidence type="ECO:0000313" key="3">
    <source>
        <dbReference type="EMBL" id="CRH00918.1"/>
    </source>
</evidence>
<dbReference type="GeneID" id="39737042"/>
<dbReference type="KEGG" id="prel:PRELSG_1126300"/>